<keyword evidence="4" id="KW-0175">Coiled coil</keyword>
<dbReference type="GO" id="GO:0004842">
    <property type="term" value="F:ubiquitin-protein transferase activity"/>
    <property type="evidence" value="ECO:0007669"/>
    <property type="project" value="InterPro"/>
</dbReference>
<evidence type="ECO:0000256" key="5">
    <source>
        <dbReference type="SAM" id="MobiDB-lite"/>
    </source>
</evidence>
<dbReference type="CDD" id="cd16655">
    <property type="entry name" value="RING-Ubox_WDSUB1-like"/>
    <property type="match status" value="1"/>
</dbReference>
<evidence type="ECO:0000256" key="4">
    <source>
        <dbReference type="SAM" id="Coils"/>
    </source>
</evidence>
<feature type="domain" description="U-box" evidence="6">
    <location>
        <begin position="1"/>
        <end position="67"/>
    </location>
</feature>
<protein>
    <recommendedName>
        <fullName evidence="6">U-box domain-containing protein</fullName>
    </recommendedName>
</protein>
<accession>A0A6D2III7</accession>
<feature type="region of interest" description="Disordered" evidence="5">
    <location>
        <begin position="264"/>
        <end position="285"/>
    </location>
</feature>
<organism evidence="7 8">
    <name type="scientific">Microthlaspi erraticum</name>
    <dbReference type="NCBI Taxonomy" id="1685480"/>
    <lineage>
        <taxon>Eukaryota</taxon>
        <taxon>Viridiplantae</taxon>
        <taxon>Streptophyta</taxon>
        <taxon>Embryophyta</taxon>
        <taxon>Tracheophyta</taxon>
        <taxon>Spermatophyta</taxon>
        <taxon>Magnoliopsida</taxon>
        <taxon>eudicotyledons</taxon>
        <taxon>Gunneridae</taxon>
        <taxon>Pentapetalae</taxon>
        <taxon>rosids</taxon>
        <taxon>malvids</taxon>
        <taxon>Brassicales</taxon>
        <taxon>Brassicaceae</taxon>
        <taxon>Coluteocarpeae</taxon>
        <taxon>Microthlaspi</taxon>
    </lineage>
</organism>
<evidence type="ECO:0000313" key="7">
    <source>
        <dbReference type="EMBL" id="CAA7027411.1"/>
    </source>
</evidence>
<keyword evidence="8" id="KW-1185">Reference proteome</keyword>
<dbReference type="UniPathway" id="UPA00143"/>
<gene>
    <name evidence="7" type="ORF">MERR_LOCUS14646</name>
</gene>
<dbReference type="SMART" id="SM00504">
    <property type="entry name" value="Ubox"/>
    <property type="match status" value="1"/>
</dbReference>
<dbReference type="InterPro" id="IPR052085">
    <property type="entry name" value="WD-SAM-U-box"/>
</dbReference>
<dbReference type="Gene3D" id="3.30.40.10">
    <property type="entry name" value="Zinc/RING finger domain, C3HC4 (zinc finger)"/>
    <property type="match status" value="1"/>
</dbReference>
<dbReference type="InterPro" id="IPR013083">
    <property type="entry name" value="Znf_RING/FYVE/PHD"/>
</dbReference>
<dbReference type="OrthoDB" id="10064100at2759"/>
<keyword evidence="3" id="KW-0833">Ubl conjugation pathway</keyword>
<evidence type="ECO:0000259" key="6">
    <source>
        <dbReference type="PROSITE" id="PS51698"/>
    </source>
</evidence>
<dbReference type="PANTHER" id="PTHR46573">
    <property type="entry name" value="WD REPEAT, SAM AND U-BOX DOMAIN-CONTAINING PROTEIN 1"/>
    <property type="match status" value="1"/>
</dbReference>
<evidence type="ECO:0000256" key="3">
    <source>
        <dbReference type="ARBA" id="ARBA00022786"/>
    </source>
</evidence>
<evidence type="ECO:0000313" key="8">
    <source>
        <dbReference type="Proteomes" id="UP000467841"/>
    </source>
</evidence>
<dbReference type="PROSITE" id="PS51698">
    <property type="entry name" value="U_BOX"/>
    <property type="match status" value="1"/>
</dbReference>
<name>A0A6D2III7_9BRAS</name>
<evidence type="ECO:0000256" key="1">
    <source>
        <dbReference type="ARBA" id="ARBA00004906"/>
    </source>
</evidence>
<evidence type="ECO:0000256" key="2">
    <source>
        <dbReference type="ARBA" id="ARBA00022679"/>
    </source>
</evidence>
<dbReference type="Proteomes" id="UP000467841">
    <property type="component" value="Unassembled WGS sequence"/>
</dbReference>
<keyword evidence="2" id="KW-0808">Transferase</keyword>
<dbReference type="EMBL" id="CACVBM020001055">
    <property type="protein sequence ID" value="CAA7027411.1"/>
    <property type="molecule type" value="Genomic_DNA"/>
</dbReference>
<proteinExistence type="predicted"/>
<dbReference type="PANTHER" id="PTHR46573:SF1">
    <property type="entry name" value="WD REPEAT, SAM AND U-BOX DOMAIN-CONTAINING PROTEIN 1"/>
    <property type="match status" value="1"/>
</dbReference>
<dbReference type="AlphaFoldDB" id="A0A6D2III7"/>
<comment type="pathway">
    <text evidence="1">Protein modification; protein ubiquitination.</text>
</comment>
<feature type="coiled-coil region" evidence="4">
    <location>
        <begin position="167"/>
        <end position="243"/>
    </location>
</feature>
<dbReference type="SUPFAM" id="SSF57850">
    <property type="entry name" value="RING/U-box"/>
    <property type="match status" value="1"/>
</dbReference>
<dbReference type="InterPro" id="IPR003613">
    <property type="entry name" value="Ubox_domain"/>
</dbReference>
<dbReference type="GO" id="GO:0016567">
    <property type="term" value="P:protein ubiquitination"/>
    <property type="evidence" value="ECO:0007669"/>
    <property type="project" value="UniProtKB-UniPathway"/>
</dbReference>
<sequence>MKDPHLTADGHTYEAEAIRTWFSRGRHTSPMTNLKLPHQNLVPNRTLRKVRILLFQVFKFNRRNRKRMVSTRSIVQAQELEKRYNEEVKLRKEAGDALASKNEEMEVMNRLHKEEQGQLKLNTRAMEQKHQKEKVNLKVAWLENENEKMHLKAEVLEGKYKGELSLRKETETALRNQSKELEETKQLLEACNVEQENLTTQVRTWQERHDQESRLKKETEDALSREKQELETVKVLLESSKKETDAMRQERDNALLVFDEMATKQAEERQPPPSFICPISQASLI</sequence>
<dbReference type="Pfam" id="PF04564">
    <property type="entry name" value="U-box"/>
    <property type="match status" value="1"/>
</dbReference>
<comment type="caution">
    <text evidence="7">The sequence shown here is derived from an EMBL/GenBank/DDBJ whole genome shotgun (WGS) entry which is preliminary data.</text>
</comment>
<reference evidence="7" key="1">
    <citation type="submission" date="2020-01" db="EMBL/GenBank/DDBJ databases">
        <authorList>
            <person name="Mishra B."/>
        </authorList>
    </citation>
    <scope>NUCLEOTIDE SEQUENCE [LARGE SCALE GENOMIC DNA]</scope>
</reference>